<dbReference type="RefSeq" id="XP_016611489.1">
    <property type="nucleotide sequence ID" value="XM_016749260.1"/>
</dbReference>
<proteinExistence type="predicted"/>
<dbReference type="EMBL" id="KQ257451">
    <property type="protein sequence ID" value="KND03450.1"/>
    <property type="molecule type" value="Genomic_DNA"/>
</dbReference>
<evidence type="ECO:0000313" key="2">
    <source>
        <dbReference type="Proteomes" id="UP000053201"/>
    </source>
</evidence>
<dbReference type="STRING" id="645134.A0A0L0HR81"/>
<dbReference type="OrthoDB" id="2110753at2759"/>
<accession>A0A0L0HR81</accession>
<gene>
    <name evidence="1" type="ORF">SPPG_00933</name>
</gene>
<sequence length="286" mass="32655">MWGDLPTLLDAPVFNVETDVFTLSFGDSWRLYTRGQFTAFNQHRPKINDAWRSCKQLKTLDDTIAFFNSTDWAALDEGCGADAVLKSDFTLTEAPIQEADWTHVVLSRSDRGILTNCRSANNSVQIRHKCREAMRKITSELVNSNRTSPFSLPPVESRPLKLYQPEDKREMCSYWLPQDQQWCVANSISEDVAWWVHVANSNGSIGKKYLYSTANSQRDTAAEIQVIESALFHLQNWKHQNLTVLFDPDVDDRALKVGRGVIEVYENRNDGDEESKGIIMRYVNLA</sequence>
<dbReference type="InParanoid" id="A0A0L0HR81"/>
<dbReference type="AlphaFoldDB" id="A0A0L0HR81"/>
<keyword evidence="2" id="KW-1185">Reference proteome</keyword>
<dbReference type="VEuPathDB" id="FungiDB:SPPG_00933"/>
<organism evidence="1 2">
    <name type="scientific">Spizellomyces punctatus (strain DAOM BR117)</name>
    <dbReference type="NCBI Taxonomy" id="645134"/>
    <lineage>
        <taxon>Eukaryota</taxon>
        <taxon>Fungi</taxon>
        <taxon>Fungi incertae sedis</taxon>
        <taxon>Chytridiomycota</taxon>
        <taxon>Chytridiomycota incertae sedis</taxon>
        <taxon>Chytridiomycetes</taxon>
        <taxon>Spizellomycetales</taxon>
        <taxon>Spizellomycetaceae</taxon>
        <taxon>Spizellomyces</taxon>
    </lineage>
</organism>
<name>A0A0L0HR81_SPIPD</name>
<reference evidence="1 2" key="1">
    <citation type="submission" date="2009-08" db="EMBL/GenBank/DDBJ databases">
        <title>The Genome Sequence of Spizellomyces punctatus strain DAOM BR117.</title>
        <authorList>
            <consortium name="The Broad Institute Genome Sequencing Platform"/>
            <person name="Russ C."/>
            <person name="Cuomo C."/>
            <person name="Shea T."/>
            <person name="Young S.K."/>
            <person name="Zeng Q."/>
            <person name="Koehrsen M."/>
            <person name="Haas B."/>
            <person name="Borodovsky M."/>
            <person name="Guigo R."/>
            <person name="Alvarado L."/>
            <person name="Berlin A."/>
            <person name="Bochicchio J."/>
            <person name="Borenstein D."/>
            <person name="Chapman S."/>
            <person name="Chen Z."/>
            <person name="Engels R."/>
            <person name="Freedman E."/>
            <person name="Gellesch M."/>
            <person name="Goldberg J."/>
            <person name="Griggs A."/>
            <person name="Gujja S."/>
            <person name="Heiman D."/>
            <person name="Hepburn T."/>
            <person name="Howarth C."/>
            <person name="Jen D."/>
            <person name="Larson L."/>
            <person name="Lewis B."/>
            <person name="Mehta T."/>
            <person name="Park D."/>
            <person name="Pearson M."/>
            <person name="Roberts A."/>
            <person name="Saif S."/>
            <person name="Shenoy N."/>
            <person name="Sisk P."/>
            <person name="Stolte C."/>
            <person name="Sykes S."/>
            <person name="Thomson T."/>
            <person name="Walk T."/>
            <person name="White J."/>
            <person name="Yandava C."/>
            <person name="Burger G."/>
            <person name="Gray M.W."/>
            <person name="Holland P.W.H."/>
            <person name="King N."/>
            <person name="Lang F.B.F."/>
            <person name="Roger A.J."/>
            <person name="Ruiz-Trillo I."/>
            <person name="Lander E."/>
            <person name="Nusbaum C."/>
        </authorList>
    </citation>
    <scope>NUCLEOTIDE SEQUENCE [LARGE SCALE GENOMIC DNA]</scope>
    <source>
        <strain evidence="1 2">DAOM BR117</strain>
    </source>
</reference>
<dbReference type="Proteomes" id="UP000053201">
    <property type="component" value="Unassembled WGS sequence"/>
</dbReference>
<protein>
    <submittedName>
        <fullName evidence="1">Uncharacterized protein</fullName>
    </submittedName>
</protein>
<dbReference type="GeneID" id="27684631"/>
<evidence type="ECO:0000313" key="1">
    <source>
        <dbReference type="EMBL" id="KND03450.1"/>
    </source>
</evidence>